<proteinExistence type="predicted"/>
<accession>A0A8H3LT29</accession>
<dbReference type="Proteomes" id="UP000615446">
    <property type="component" value="Unassembled WGS sequence"/>
</dbReference>
<dbReference type="AlphaFoldDB" id="A0A8H3LT29"/>
<organism evidence="1 2">
    <name type="scientific">Rhizophagus clarus</name>
    <dbReference type="NCBI Taxonomy" id="94130"/>
    <lineage>
        <taxon>Eukaryota</taxon>
        <taxon>Fungi</taxon>
        <taxon>Fungi incertae sedis</taxon>
        <taxon>Mucoromycota</taxon>
        <taxon>Glomeromycotina</taxon>
        <taxon>Glomeromycetes</taxon>
        <taxon>Glomerales</taxon>
        <taxon>Glomeraceae</taxon>
        <taxon>Rhizophagus</taxon>
    </lineage>
</organism>
<name>A0A8H3LT29_9GLOM</name>
<comment type="caution">
    <text evidence="1">The sequence shown here is derived from an EMBL/GenBank/DDBJ whole genome shotgun (WGS) entry which is preliminary data.</text>
</comment>
<evidence type="ECO:0000313" key="1">
    <source>
        <dbReference type="EMBL" id="GES91720.1"/>
    </source>
</evidence>
<dbReference type="EMBL" id="BLAL01000206">
    <property type="protein sequence ID" value="GES91720.1"/>
    <property type="molecule type" value="Genomic_DNA"/>
</dbReference>
<evidence type="ECO:0000313" key="2">
    <source>
        <dbReference type="Proteomes" id="UP000615446"/>
    </source>
</evidence>
<sequence length="78" mass="9093">MLYHLLEETEIGPLYERAYKIIWRVAQVHTIDSKPWSDTDTQYHIVGSCGYYCNVSIPKLKNGRLTIDMYIIGEQDAK</sequence>
<protein>
    <submittedName>
        <fullName evidence="1">Uncharacterized protein</fullName>
    </submittedName>
</protein>
<reference evidence="1" key="1">
    <citation type="submission" date="2019-10" db="EMBL/GenBank/DDBJ databases">
        <title>Conservation and host-specific expression of non-tandemly repeated heterogenous ribosome RNA gene in arbuscular mycorrhizal fungi.</title>
        <authorList>
            <person name="Maeda T."/>
            <person name="Kobayashi Y."/>
            <person name="Nakagawa T."/>
            <person name="Ezawa T."/>
            <person name="Yamaguchi K."/>
            <person name="Bino T."/>
            <person name="Nishimoto Y."/>
            <person name="Shigenobu S."/>
            <person name="Kawaguchi M."/>
        </authorList>
    </citation>
    <scope>NUCLEOTIDE SEQUENCE</scope>
    <source>
        <strain evidence="1">HR1</strain>
    </source>
</reference>
<gene>
    <name evidence="1" type="ORF">RCL2_001852300</name>
</gene>